<keyword evidence="2" id="KW-0813">Transport</keyword>
<dbReference type="Pfam" id="PF00664">
    <property type="entry name" value="ABC_membrane"/>
    <property type="match status" value="2"/>
</dbReference>
<evidence type="ECO:0000259" key="10">
    <source>
        <dbReference type="PROSITE" id="PS50893"/>
    </source>
</evidence>
<evidence type="ECO:0008006" key="14">
    <source>
        <dbReference type="Google" id="ProtNLM"/>
    </source>
</evidence>
<evidence type="ECO:0000313" key="13">
    <source>
        <dbReference type="Proteomes" id="UP001144673"/>
    </source>
</evidence>
<feature type="transmembrane region" description="Helical" evidence="9">
    <location>
        <begin position="393"/>
        <end position="420"/>
    </location>
</feature>
<gene>
    <name evidence="12" type="ORF">LMH87_003290</name>
</gene>
<feature type="transmembrane region" description="Helical" evidence="9">
    <location>
        <begin position="980"/>
        <end position="1006"/>
    </location>
</feature>
<dbReference type="PANTHER" id="PTHR24223">
    <property type="entry name" value="ATP-BINDING CASSETTE SUB-FAMILY C"/>
    <property type="match status" value="1"/>
</dbReference>
<evidence type="ECO:0000313" key="12">
    <source>
        <dbReference type="EMBL" id="KAJ4144406.1"/>
    </source>
</evidence>
<keyword evidence="13" id="KW-1185">Reference proteome</keyword>
<feature type="domain" description="ABC transmembrane type-1" evidence="11">
    <location>
        <begin position="897"/>
        <end position="1154"/>
    </location>
</feature>
<dbReference type="Gene3D" id="3.40.50.300">
    <property type="entry name" value="P-loop containing nucleotide triphosphate hydrolases"/>
    <property type="match status" value="2"/>
</dbReference>
<dbReference type="InterPro" id="IPR011527">
    <property type="entry name" value="ABC1_TM_dom"/>
</dbReference>
<feature type="domain" description="ABC transporter" evidence="10">
    <location>
        <begin position="1190"/>
        <end position="1417"/>
    </location>
</feature>
<sequence>MASEARDQAFWPPIASIFDFTLKFEESIFTIAPSGIAIVSIACMLFYYLRKHTLVRNGLLLWLKLTSACVLIAIDISSLVIRSSRSEFRTPTSVPAASLDLVASLALALLLLVEHRRALRESAFLGLYLSITFLLEFAKCRSHFRRPGLETLGGLAAAAAIIRFVLIILEEIPKTSLIIEDTLRRVTGKEASAGFWTRSLFLWLNPLVWKGYRGTISIDDISELGAEFSSRSLFEKFHPRWLARDKLATLCLAKALLSHLWIYLLWCFLARLVFTGCSFALPFILLRLTDVITADSRHSTNVEDSLIGATVLALVGIGLSRGAFQQLNNRLTTRVRGALVAEMLDKCHRISQSEAKKSAAMTLMSTDMENIAMDIGALYRIPISILEVGLSTYFLSFFVGQACFVVLFPLAFSTLFGLYLGSKSGPALATWNGKVQSRVAETSKILSQLRVIKMLGLGPTATAYLQRLRGIDIEYSKKYRIFTAVLMGSAILTALLPQLLIVAVGLFWTSFDGSAPSHTLPVDRIFPCLSIVALSQNPLSDLLKAYASYSQLFACLGRIQAYLCLPESSDPRAIHQVADESDEVQSSSEKLIDPRDYAIRFSNASIAPEGVEEPVLRKADFSIPKSTITATVGASGSGKSTLLHSILGDAKLFDGSISVAEKVIGFADQTPWIQNMSIRDNIIGNLPLDRERYRQVIQACMLEEDLEHLPDGDDYMAGTNGMSLSGGQRHRIAAARAAYCDARLVVLDDIFSALDRKTAVAVLSRLCGNNGLFRQAGTTVVVSTYLPECLDIADQVLVVDGEGGVTLESNSHSASLRSRLEELDPQLTGVAEKAESDSQPVKMKKEMSDSELELLNSRRRQDMSLYKLFINSIGKRLFWPWILVVICVPLGESMTGIYVRVWVTNAPSVALYYIGYVGIVMAGTFASVCTFILLYRTLAPRSAAGLHEKLADTVMRSKISYFASADSGFILNRFSQDMNLISSVLPSSFFSFVYMLFHILIQFGIILAGATYSAAILPFMFIFIWFLQYFYLRTSRQMRHLDLEYKTPLYTHFAETASGLRHIRAFGREADNFEKSLGALNISQKPYYAMSAIQRWLSFYLDMFACTIGTTVTAFALKFSQTTSAPALGLSFLNLVWFGLALGFFISAWVGLETSVGALSRLREFLDHTPVESQVPHKDLPPNWPEHGGLQFRNVTARYSNDAPQALKGVSLVVTPGTKVGITGRTGSGKSSMLLTLLGFLEYSGTIEIDGVDISTIPVDDLRAHVTTVSQENLDFGGSVRNSLLPFELDKAEADRDTKEEDAEIQIVLERLNIWDAIVRQGGLETKMDTVGLSHGQLQLFSIARAILRQRKIKGKLVLMDEATSHVDMKSDADAQKFFKEAFAGCTILMIAHRLETIEDADLFIDLSHGVAEIVEK</sequence>
<reference evidence="12" key="1">
    <citation type="journal article" date="2023" name="Access Microbiol">
        <title>De-novo genome assembly for Akanthomyces muscarius, a biocontrol agent of insect agricultural pests.</title>
        <authorList>
            <person name="Erdos Z."/>
            <person name="Studholme D.J."/>
            <person name="Raymond B."/>
            <person name="Sharma M."/>
        </authorList>
    </citation>
    <scope>NUCLEOTIDE SEQUENCE</scope>
    <source>
        <strain evidence="12">Ve6</strain>
    </source>
</reference>
<accession>A0A9W8UG02</accession>
<dbReference type="PROSITE" id="PS50929">
    <property type="entry name" value="ABC_TM1F"/>
    <property type="match status" value="2"/>
</dbReference>
<dbReference type="GO" id="GO:0140359">
    <property type="term" value="F:ABC-type transporter activity"/>
    <property type="evidence" value="ECO:0007669"/>
    <property type="project" value="InterPro"/>
</dbReference>
<feature type="transmembrane region" description="Helical" evidence="9">
    <location>
        <begin position="305"/>
        <end position="324"/>
    </location>
</feature>
<dbReference type="Gene3D" id="1.20.1560.10">
    <property type="entry name" value="ABC transporter type 1, transmembrane domain"/>
    <property type="match status" value="2"/>
</dbReference>
<dbReference type="Pfam" id="PF00005">
    <property type="entry name" value="ABC_tran"/>
    <property type="match status" value="2"/>
</dbReference>
<dbReference type="RefSeq" id="XP_056048076.1">
    <property type="nucleotide sequence ID" value="XM_056204294.1"/>
</dbReference>
<evidence type="ECO:0000256" key="1">
    <source>
        <dbReference type="ARBA" id="ARBA00004651"/>
    </source>
</evidence>
<feature type="transmembrane region" description="Helical" evidence="9">
    <location>
        <begin position="1012"/>
        <end position="1032"/>
    </location>
</feature>
<feature type="transmembrane region" description="Helical" evidence="9">
    <location>
        <begin position="911"/>
        <end position="935"/>
    </location>
</feature>
<dbReference type="InterPro" id="IPR056227">
    <property type="entry name" value="TMD0_ABC"/>
</dbReference>
<feature type="transmembrane region" description="Helical" evidence="9">
    <location>
        <begin position="1097"/>
        <end position="1117"/>
    </location>
</feature>
<comment type="caution">
    <text evidence="12">The sequence shown here is derived from an EMBL/GenBank/DDBJ whole genome shotgun (WGS) entry which is preliminary data.</text>
</comment>
<evidence type="ECO:0000256" key="4">
    <source>
        <dbReference type="ARBA" id="ARBA00022692"/>
    </source>
</evidence>
<keyword evidence="5" id="KW-0547">Nucleotide-binding</keyword>
<dbReference type="EMBL" id="JAJHUN010000011">
    <property type="protein sequence ID" value="KAJ4144406.1"/>
    <property type="molecule type" value="Genomic_DNA"/>
</dbReference>
<evidence type="ECO:0000256" key="5">
    <source>
        <dbReference type="ARBA" id="ARBA00022741"/>
    </source>
</evidence>
<evidence type="ECO:0000256" key="8">
    <source>
        <dbReference type="ARBA" id="ARBA00023136"/>
    </source>
</evidence>
<dbReference type="PROSITE" id="PS50893">
    <property type="entry name" value="ABC_TRANSPORTER_2"/>
    <property type="match status" value="2"/>
</dbReference>
<keyword evidence="3" id="KW-1003">Cell membrane</keyword>
<dbReference type="CDD" id="cd18580">
    <property type="entry name" value="ABC_6TM_ABCC_D2"/>
    <property type="match status" value="1"/>
</dbReference>
<protein>
    <recommendedName>
        <fullName evidence="14">ABC transporter</fullName>
    </recommendedName>
</protein>
<dbReference type="InterPro" id="IPR003439">
    <property type="entry name" value="ABC_transporter-like_ATP-bd"/>
</dbReference>
<feature type="transmembrane region" description="Helical" evidence="9">
    <location>
        <begin position="93"/>
        <end position="113"/>
    </location>
</feature>
<dbReference type="GeneID" id="80890449"/>
<dbReference type="GO" id="GO:0005524">
    <property type="term" value="F:ATP binding"/>
    <property type="evidence" value="ECO:0007669"/>
    <property type="project" value="UniProtKB-KW"/>
</dbReference>
<evidence type="ECO:0000256" key="2">
    <source>
        <dbReference type="ARBA" id="ARBA00022448"/>
    </source>
</evidence>
<dbReference type="KEGG" id="amus:LMH87_003290"/>
<evidence type="ECO:0000256" key="6">
    <source>
        <dbReference type="ARBA" id="ARBA00022840"/>
    </source>
</evidence>
<keyword evidence="7 9" id="KW-1133">Transmembrane helix</keyword>
<dbReference type="Pfam" id="PF24357">
    <property type="entry name" value="TMD0_ABC"/>
    <property type="match status" value="1"/>
</dbReference>
<dbReference type="SUPFAM" id="SSF52540">
    <property type="entry name" value="P-loop containing nucleoside triphosphate hydrolases"/>
    <property type="match status" value="2"/>
</dbReference>
<dbReference type="GO" id="GO:0016887">
    <property type="term" value="F:ATP hydrolysis activity"/>
    <property type="evidence" value="ECO:0007669"/>
    <property type="project" value="InterPro"/>
</dbReference>
<keyword evidence="6" id="KW-0067">ATP-binding</keyword>
<dbReference type="GO" id="GO:0005886">
    <property type="term" value="C:plasma membrane"/>
    <property type="evidence" value="ECO:0007669"/>
    <property type="project" value="UniProtKB-SubCell"/>
</dbReference>
<dbReference type="InterPro" id="IPR050173">
    <property type="entry name" value="ABC_transporter_C-like"/>
</dbReference>
<keyword evidence="4 9" id="KW-0812">Transmembrane</keyword>
<keyword evidence="8 9" id="KW-0472">Membrane</keyword>
<dbReference type="Proteomes" id="UP001144673">
    <property type="component" value="Chromosome 2"/>
</dbReference>
<feature type="transmembrane region" description="Helical" evidence="9">
    <location>
        <begin position="1129"/>
        <end position="1152"/>
    </location>
</feature>
<dbReference type="PANTHER" id="PTHR24223:SF399">
    <property type="entry name" value="ABC TRANSPORTER ATNG"/>
    <property type="match status" value="1"/>
</dbReference>
<evidence type="ECO:0000256" key="7">
    <source>
        <dbReference type="ARBA" id="ARBA00022989"/>
    </source>
</evidence>
<dbReference type="InterPro" id="IPR036640">
    <property type="entry name" value="ABC1_TM_sf"/>
</dbReference>
<name>A0A9W8UG02_AKAMU</name>
<dbReference type="PROSITE" id="PS00211">
    <property type="entry name" value="ABC_TRANSPORTER_1"/>
    <property type="match status" value="1"/>
</dbReference>
<feature type="domain" description="ABC transporter" evidence="10">
    <location>
        <begin position="599"/>
        <end position="826"/>
    </location>
</feature>
<dbReference type="InterPro" id="IPR017871">
    <property type="entry name" value="ABC_transporter-like_CS"/>
</dbReference>
<dbReference type="InterPro" id="IPR044726">
    <property type="entry name" value="ABCC_6TM_D2"/>
</dbReference>
<dbReference type="InterPro" id="IPR003593">
    <property type="entry name" value="AAA+_ATPase"/>
</dbReference>
<feature type="domain" description="ABC transmembrane type-1" evidence="11">
    <location>
        <begin position="265"/>
        <end position="551"/>
    </location>
</feature>
<dbReference type="InterPro" id="IPR027417">
    <property type="entry name" value="P-loop_NTPase"/>
</dbReference>
<feature type="transmembrane region" description="Helical" evidence="9">
    <location>
        <begin position="28"/>
        <end position="49"/>
    </location>
</feature>
<proteinExistence type="predicted"/>
<feature type="transmembrane region" description="Helical" evidence="9">
    <location>
        <begin position="877"/>
        <end position="899"/>
    </location>
</feature>
<comment type="subcellular location">
    <subcellularLocation>
        <location evidence="1">Cell membrane</location>
        <topology evidence="1">Multi-pass membrane protein</topology>
    </subcellularLocation>
</comment>
<feature type="transmembrane region" description="Helical" evidence="9">
    <location>
        <begin position="260"/>
        <end position="285"/>
    </location>
</feature>
<dbReference type="SUPFAM" id="SSF90123">
    <property type="entry name" value="ABC transporter transmembrane region"/>
    <property type="match status" value="2"/>
</dbReference>
<evidence type="ECO:0000256" key="9">
    <source>
        <dbReference type="SAM" id="Phobius"/>
    </source>
</evidence>
<organism evidence="12 13">
    <name type="scientific">Akanthomyces muscarius</name>
    <name type="common">Entomopathogenic fungus</name>
    <name type="synonym">Lecanicillium muscarium</name>
    <dbReference type="NCBI Taxonomy" id="2231603"/>
    <lineage>
        <taxon>Eukaryota</taxon>
        <taxon>Fungi</taxon>
        <taxon>Dikarya</taxon>
        <taxon>Ascomycota</taxon>
        <taxon>Pezizomycotina</taxon>
        <taxon>Sordariomycetes</taxon>
        <taxon>Hypocreomycetidae</taxon>
        <taxon>Hypocreales</taxon>
        <taxon>Cordycipitaceae</taxon>
        <taxon>Akanthomyces</taxon>
    </lineage>
</organism>
<dbReference type="SMART" id="SM00382">
    <property type="entry name" value="AAA"/>
    <property type="match status" value="2"/>
</dbReference>
<feature type="transmembrane region" description="Helical" evidence="9">
    <location>
        <begin position="481"/>
        <end position="508"/>
    </location>
</feature>
<evidence type="ECO:0000259" key="11">
    <source>
        <dbReference type="PROSITE" id="PS50929"/>
    </source>
</evidence>
<evidence type="ECO:0000256" key="3">
    <source>
        <dbReference type="ARBA" id="ARBA00022475"/>
    </source>
</evidence>
<feature type="transmembrane region" description="Helical" evidence="9">
    <location>
        <begin position="61"/>
        <end position="81"/>
    </location>
</feature>